<keyword evidence="2" id="KW-0813">Transport</keyword>
<dbReference type="PANTHER" id="PTHR13414:SF9">
    <property type="entry name" value="PROTON-COUPLED ZINC ANTIPORTER SLC30A9, MITOCHONDRIAL"/>
    <property type="match status" value="1"/>
</dbReference>
<keyword evidence="10" id="KW-1185">Reference proteome</keyword>
<dbReference type="InterPro" id="IPR058533">
    <property type="entry name" value="Cation_efflux_TM"/>
</dbReference>
<dbReference type="Proteomes" id="UP000587527">
    <property type="component" value="Unassembled WGS sequence"/>
</dbReference>
<evidence type="ECO:0000256" key="6">
    <source>
        <dbReference type="SAM" id="Phobius"/>
    </source>
</evidence>
<dbReference type="InterPro" id="IPR002524">
    <property type="entry name" value="Cation_efflux"/>
</dbReference>
<dbReference type="SUPFAM" id="SSF161111">
    <property type="entry name" value="Cation efflux protein transmembrane domain-like"/>
    <property type="match status" value="1"/>
</dbReference>
<evidence type="ECO:0000256" key="2">
    <source>
        <dbReference type="ARBA" id="ARBA00022448"/>
    </source>
</evidence>
<dbReference type="InterPro" id="IPR027469">
    <property type="entry name" value="Cation_efflux_TMD_sf"/>
</dbReference>
<evidence type="ECO:0000259" key="8">
    <source>
        <dbReference type="Pfam" id="PF16916"/>
    </source>
</evidence>
<dbReference type="AlphaFoldDB" id="A0A841C3Z6"/>
<dbReference type="InterPro" id="IPR027470">
    <property type="entry name" value="Cation_efflux_CTD"/>
</dbReference>
<dbReference type="PANTHER" id="PTHR13414">
    <property type="entry name" value="HUEL-CATION TRANSPORTER"/>
    <property type="match status" value="1"/>
</dbReference>
<gene>
    <name evidence="9" type="ORF">F4553_007297</name>
</gene>
<reference evidence="9 10" key="1">
    <citation type="submission" date="2020-08" db="EMBL/GenBank/DDBJ databases">
        <title>Sequencing the genomes of 1000 actinobacteria strains.</title>
        <authorList>
            <person name="Klenk H.-P."/>
        </authorList>
    </citation>
    <scope>NUCLEOTIDE SEQUENCE [LARGE SCALE GENOMIC DNA]</scope>
    <source>
        <strain evidence="9 10">DSM 45362</strain>
    </source>
</reference>
<evidence type="ECO:0000256" key="3">
    <source>
        <dbReference type="ARBA" id="ARBA00022692"/>
    </source>
</evidence>
<feature type="transmembrane region" description="Helical" evidence="6">
    <location>
        <begin position="77"/>
        <end position="100"/>
    </location>
</feature>
<dbReference type="GO" id="GO:0006829">
    <property type="term" value="P:zinc ion transport"/>
    <property type="evidence" value="ECO:0007669"/>
    <property type="project" value="InterPro"/>
</dbReference>
<feature type="domain" description="Cation efflux protein cytoplasmic" evidence="8">
    <location>
        <begin position="229"/>
        <end position="296"/>
    </location>
</feature>
<feature type="transmembrane region" description="Helical" evidence="6">
    <location>
        <begin position="12"/>
        <end position="34"/>
    </location>
</feature>
<dbReference type="RefSeq" id="WP_184845499.1">
    <property type="nucleotide sequence ID" value="NZ_JACHMN010000003.1"/>
</dbReference>
<dbReference type="Gene3D" id="3.30.70.1350">
    <property type="entry name" value="Cation efflux protein, cytoplasmic domain"/>
    <property type="match status" value="1"/>
</dbReference>
<evidence type="ECO:0000313" key="10">
    <source>
        <dbReference type="Proteomes" id="UP000587527"/>
    </source>
</evidence>
<keyword evidence="5 6" id="KW-0472">Membrane</keyword>
<proteinExistence type="predicted"/>
<keyword evidence="3 6" id="KW-0812">Transmembrane</keyword>
<name>A0A841C3Z6_9ACTN</name>
<accession>A0A841C3Z6</accession>
<dbReference type="Pfam" id="PF01545">
    <property type="entry name" value="Cation_efflux"/>
    <property type="match status" value="1"/>
</dbReference>
<evidence type="ECO:0000256" key="1">
    <source>
        <dbReference type="ARBA" id="ARBA00004141"/>
    </source>
</evidence>
<keyword evidence="4 6" id="KW-1133">Transmembrane helix</keyword>
<evidence type="ECO:0000313" key="9">
    <source>
        <dbReference type="EMBL" id="MBB5873863.1"/>
    </source>
</evidence>
<evidence type="ECO:0000256" key="5">
    <source>
        <dbReference type="ARBA" id="ARBA00023136"/>
    </source>
</evidence>
<feature type="transmembrane region" description="Helical" evidence="6">
    <location>
        <begin position="112"/>
        <end position="130"/>
    </location>
</feature>
<dbReference type="EMBL" id="JACHMN010000003">
    <property type="protein sequence ID" value="MBB5873863.1"/>
    <property type="molecule type" value="Genomic_DNA"/>
</dbReference>
<dbReference type="InterPro" id="IPR036837">
    <property type="entry name" value="Cation_efflux_CTD_sf"/>
</dbReference>
<sequence>MSSEESLRTVIIAGAANLGIAVAKTVAGLISGSASMLSEAAHSFADTITEVLLYVALRRGAQPADERHQFGYGKAAYFWAFIASVCTFVAGAGFSITHGVQTLIDGEELSDTGISFAVLAISFAIEAISFRQATRQVRGAAARWRIKPLRYLRITSDTTVVAVTLEDGAALIGLVLAALGLGASVLTGSAVWDGLASIAIGLLLFAVAGVLARANIAHLIGLAAPAGLQDQIQAELAGVPGIEGVPTLLTMLLGPGSLLVAAKVDFVDTISGAEVEAAADEAERRLRERFPGIRYVFLDPTG</sequence>
<organism evidence="9 10">
    <name type="scientific">Allocatelliglobosispora scoriae</name>
    <dbReference type="NCBI Taxonomy" id="643052"/>
    <lineage>
        <taxon>Bacteria</taxon>
        <taxon>Bacillati</taxon>
        <taxon>Actinomycetota</taxon>
        <taxon>Actinomycetes</taxon>
        <taxon>Micromonosporales</taxon>
        <taxon>Micromonosporaceae</taxon>
        <taxon>Allocatelliglobosispora</taxon>
    </lineage>
</organism>
<evidence type="ECO:0000256" key="4">
    <source>
        <dbReference type="ARBA" id="ARBA00022989"/>
    </source>
</evidence>
<dbReference type="Pfam" id="PF16916">
    <property type="entry name" value="ZT_dimer"/>
    <property type="match status" value="1"/>
</dbReference>
<dbReference type="GO" id="GO:0016020">
    <property type="term" value="C:membrane"/>
    <property type="evidence" value="ECO:0007669"/>
    <property type="project" value="UniProtKB-SubCell"/>
</dbReference>
<dbReference type="Gene3D" id="1.20.1510.10">
    <property type="entry name" value="Cation efflux protein transmembrane domain"/>
    <property type="match status" value="1"/>
</dbReference>
<feature type="transmembrane region" description="Helical" evidence="6">
    <location>
        <begin position="191"/>
        <end position="212"/>
    </location>
</feature>
<dbReference type="SUPFAM" id="SSF160240">
    <property type="entry name" value="Cation efflux protein cytoplasmic domain-like"/>
    <property type="match status" value="1"/>
</dbReference>
<feature type="domain" description="Cation efflux protein transmembrane" evidence="7">
    <location>
        <begin position="10"/>
        <end position="219"/>
    </location>
</feature>
<evidence type="ECO:0000259" key="7">
    <source>
        <dbReference type="Pfam" id="PF01545"/>
    </source>
</evidence>
<comment type="subcellular location">
    <subcellularLocation>
        <location evidence="1">Membrane</location>
        <topology evidence="1">Multi-pass membrane protein</topology>
    </subcellularLocation>
</comment>
<dbReference type="InterPro" id="IPR040177">
    <property type="entry name" value="SLC30A9"/>
</dbReference>
<comment type="caution">
    <text evidence="9">The sequence shown here is derived from an EMBL/GenBank/DDBJ whole genome shotgun (WGS) entry which is preliminary data.</text>
</comment>
<protein>
    <submittedName>
        <fullName evidence="9">Cation diffusion facilitator family transporter</fullName>
    </submittedName>
</protein>
<dbReference type="GO" id="GO:0008324">
    <property type="term" value="F:monoatomic cation transmembrane transporter activity"/>
    <property type="evidence" value="ECO:0007669"/>
    <property type="project" value="InterPro"/>
</dbReference>
<dbReference type="NCBIfam" id="TIGR01297">
    <property type="entry name" value="CDF"/>
    <property type="match status" value="1"/>
</dbReference>